<evidence type="ECO:0000313" key="3">
    <source>
        <dbReference type="Proteomes" id="UP000044841"/>
    </source>
</evidence>
<feature type="region of interest" description="Disordered" evidence="1">
    <location>
        <begin position="106"/>
        <end position="129"/>
    </location>
</feature>
<dbReference type="Proteomes" id="UP000044841">
    <property type="component" value="Unassembled WGS sequence"/>
</dbReference>
<dbReference type="AlphaFoldDB" id="A0A0K6FLU1"/>
<name>A0A0K6FLU1_9AGAM</name>
<evidence type="ECO:0000256" key="1">
    <source>
        <dbReference type="SAM" id="MobiDB-lite"/>
    </source>
</evidence>
<dbReference type="Pfam" id="PF11951">
    <property type="entry name" value="Fungal_trans_2"/>
    <property type="match status" value="1"/>
</dbReference>
<reference evidence="2 3" key="1">
    <citation type="submission" date="2015-07" db="EMBL/GenBank/DDBJ databases">
        <authorList>
            <person name="Noorani M."/>
        </authorList>
    </citation>
    <scope>NUCLEOTIDE SEQUENCE [LARGE SCALE GENOMIC DNA]</scope>
    <source>
        <strain evidence="2">BBA 69670</strain>
    </source>
</reference>
<sequence>MTLRQVPDETDTKAADSAQAVIRLAVRESWRHAALIYLYLAMCGARSDDPRIQSSVRQVIKLIDDIRPDNSYTTFFFPSISFRGNMRAKGTTSALYHVIVSGTHSPQLGPPSSDRVCKSLGPPMARRCD</sequence>
<dbReference type="InterPro" id="IPR021858">
    <property type="entry name" value="Fun_TF"/>
</dbReference>
<proteinExistence type="predicted"/>
<gene>
    <name evidence="2" type="ORF">RSOLAG22IIIB_13242</name>
</gene>
<dbReference type="EMBL" id="CYGV01000005">
    <property type="protein sequence ID" value="CUA67097.1"/>
    <property type="molecule type" value="Genomic_DNA"/>
</dbReference>
<protein>
    <submittedName>
        <fullName evidence="2">Uncharacterized protein</fullName>
    </submittedName>
</protein>
<accession>A0A0K6FLU1</accession>
<keyword evidence="3" id="KW-1185">Reference proteome</keyword>
<organism evidence="2 3">
    <name type="scientific">Rhizoctonia solani</name>
    <dbReference type="NCBI Taxonomy" id="456999"/>
    <lineage>
        <taxon>Eukaryota</taxon>
        <taxon>Fungi</taxon>
        <taxon>Dikarya</taxon>
        <taxon>Basidiomycota</taxon>
        <taxon>Agaricomycotina</taxon>
        <taxon>Agaricomycetes</taxon>
        <taxon>Cantharellales</taxon>
        <taxon>Ceratobasidiaceae</taxon>
        <taxon>Rhizoctonia</taxon>
    </lineage>
</organism>
<evidence type="ECO:0000313" key="2">
    <source>
        <dbReference type="EMBL" id="CUA67097.1"/>
    </source>
</evidence>